<evidence type="ECO:0008006" key="4">
    <source>
        <dbReference type="Google" id="ProtNLM"/>
    </source>
</evidence>
<dbReference type="PANTHER" id="PTHR15570">
    <property type="entry name" value="G0/G1 SWITCH PROTEIN 2"/>
    <property type="match status" value="1"/>
</dbReference>
<organism evidence="2 3">
    <name type="scientific">Nothobranchius furzeri</name>
    <name type="common">Turquoise killifish</name>
    <dbReference type="NCBI Taxonomy" id="105023"/>
    <lineage>
        <taxon>Eukaryota</taxon>
        <taxon>Metazoa</taxon>
        <taxon>Chordata</taxon>
        <taxon>Craniata</taxon>
        <taxon>Vertebrata</taxon>
        <taxon>Euteleostomi</taxon>
        <taxon>Actinopterygii</taxon>
        <taxon>Neopterygii</taxon>
        <taxon>Teleostei</taxon>
        <taxon>Neoteleostei</taxon>
        <taxon>Acanthomorphata</taxon>
        <taxon>Ovalentaria</taxon>
        <taxon>Atherinomorphae</taxon>
        <taxon>Cyprinodontiformes</taxon>
        <taxon>Nothobranchiidae</taxon>
        <taxon>Nothobranchius</taxon>
    </lineage>
</organism>
<evidence type="ECO:0000256" key="1">
    <source>
        <dbReference type="SAM" id="Phobius"/>
    </source>
</evidence>
<sequence length="171" mass="18817">MHGLSSVVGGNAASAVFKWEVCSSLSTCECLIVPNTWEKFTFLTSALDRIIAYQKMDSTNEIILFAKEMLRQKPSWSMLKIYMLGSTLAMIGMVGGVVEMILQPFLDNHSPGEEQAKFYIEMNKENSTSKSDSATVHAEVEDMMGAVSFGAKTKYLGTSIQRSSANRLHAS</sequence>
<reference evidence="2" key="1">
    <citation type="submission" date="2014-08" db="EMBL/GenBank/DDBJ databases">
        <authorList>
            <person name="Senf B."/>
            <person name="Petzold A."/>
            <person name="Downie B.R."/>
            <person name="Koch P."/>
            <person name="Platzer M."/>
        </authorList>
    </citation>
    <scope>NUCLEOTIDE SEQUENCE [LARGE SCALE GENOMIC DNA]</scope>
    <source>
        <strain evidence="2">GRZ</strain>
    </source>
</reference>
<dbReference type="Pfam" id="PF15103">
    <property type="entry name" value="G0-G1_switch_2"/>
    <property type="match status" value="1"/>
</dbReference>
<evidence type="ECO:0000313" key="2">
    <source>
        <dbReference type="Ensembl" id="ENSNFUP00015049537.1"/>
    </source>
</evidence>
<keyword evidence="1" id="KW-0812">Transmembrane</keyword>
<dbReference type="GeneID" id="129164821"/>
<protein>
    <recommendedName>
        <fullName evidence="4">G0/G1switch 2</fullName>
    </recommendedName>
</protein>
<dbReference type="PANTHER" id="PTHR15570:SF2">
    <property type="entry name" value="G0_G1 SWITCH PROTEIN 2"/>
    <property type="match status" value="1"/>
</dbReference>
<dbReference type="Proteomes" id="UP000694548">
    <property type="component" value="Chromosome sgr15"/>
</dbReference>
<name>A0A8C6PVJ0_NOTFU</name>
<feature type="transmembrane region" description="Helical" evidence="1">
    <location>
        <begin position="81"/>
        <end position="102"/>
    </location>
</feature>
<dbReference type="OrthoDB" id="9373743at2759"/>
<reference evidence="2" key="3">
    <citation type="submission" date="2025-09" db="UniProtKB">
        <authorList>
            <consortium name="Ensembl"/>
        </authorList>
    </citation>
    <scope>IDENTIFICATION</scope>
</reference>
<keyword evidence="1" id="KW-0472">Membrane</keyword>
<dbReference type="CTD" id="50486"/>
<dbReference type="AlphaFoldDB" id="A0A8C6PVJ0"/>
<reference evidence="2" key="2">
    <citation type="submission" date="2025-08" db="UniProtKB">
        <authorList>
            <consortium name="Ensembl"/>
        </authorList>
    </citation>
    <scope>IDENTIFICATION</scope>
</reference>
<keyword evidence="3" id="KW-1185">Reference proteome</keyword>
<dbReference type="Ensembl" id="ENSNFUT00015051670.1">
    <property type="protein sequence ID" value="ENSNFUP00015049537.1"/>
    <property type="gene ID" value="ENSNFUG00015023318.1"/>
</dbReference>
<keyword evidence="1" id="KW-1133">Transmembrane helix</keyword>
<evidence type="ECO:0000313" key="3">
    <source>
        <dbReference type="Proteomes" id="UP000694548"/>
    </source>
</evidence>
<accession>A0A8C6PVJ0</accession>
<dbReference type="GeneTree" id="ENSGT00940000175220"/>
<dbReference type="InterPro" id="IPR016821">
    <property type="entry name" value="G0S2"/>
</dbReference>
<dbReference type="RefSeq" id="XP_054602312.1">
    <property type="nucleotide sequence ID" value="XM_054746337.2"/>
</dbReference>
<proteinExistence type="predicted"/>
<gene>
    <name evidence="2" type="primary">g0s2</name>
</gene>